<dbReference type="OrthoDB" id="2678913at2759"/>
<proteinExistence type="predicted"/>
<gene>
    <name evidence="1" type="ORF">CPB83DRAFT_778915</name>
</gene>
<sequence>MLVSTITHRRPFFFANHASSKIDPAFISNYITSEQIAGRYSQAYHPSHLESIIGPFRTSPLGLVPKPHSDSFRMIQD</sequence>
<protein>
    <submittedName>
        <fullName evidence="1">Uncharacterized protein</fullName>
    </submittedName>
</protein>
<dbReference type="AlphaFoldDB" id="A0A9P6BBW2"/>
<evidence type="ECO:0000313" key="1">
    <source>
        <dbReference type="EMBL" id="KAF9521321.1"/>
    </source>
</evidence>
<keyword evidence="2" id="KW-1185">Reference proteome</keyword>
<accession>A0A9P6BBW2</accession>
<name>A0A9P6BBW2_9AGAR</name>
<comment type="caution">
    <text evidence="1">The sequence shown here is derived from an EMBL/GenBank/DDBJ whole genome shotgun (WGS) entry which is preliminary data.</text>
</comment>
<dbReference type="Proteomes" id="UP000807306">
    <property type="component" value="Unassembled WGS sequence"/>
</dbReference>
<organism evidence="1 2">
    <name type="scientific">Crepidotus variabilis</name>
    <dbReference type="NCBI Taxonomy" id="179855"/>
    <lineage>
        <taxon>Eukaryota</taxon>
        <taxon>Fungi</taxon>
        <taxon>Dikarya</taxon>
        <taxon>Basidiomycota</taxon>
        <taxon>Agaricomycotina</taxon>
        <taxon>Agaricomycetes</taxon>
        <taxon>Agaricomycetidae</taxon>
        <taxon>Agaricales</taxon>
        <taxon>Agaricineae</taxon>
        <taxon>Crepidotaceae</taxon>
        <taxon>Crepidotus</taxon>
    </lineage>
</organism>
<feature type="non-terminal residue" evidence="1">
    <location>
        <position position="77"/>
    </location>
</feature>
<reference evidence="1" key="1">
    <citation type="submission" date="2020-11" db="EMBL/GenBank/DDBJ databases">
        <authorList>
            <consortium name="DOE Joint Genome Institute"/>
            <person name="Ahrendt S."/>
            <person name="Riley R."/>
            <person name="Andreopoulos W."/>
            <person name="Labutti K."/>
            <person name="Pangilinan J."/>
            <person name="Ruiz-Duenas F.J."/>
            <person name="Barrasa J.M."/>
            <person name="Sanchez-Garcia M."/>
            <person name="Camarero S."/>
            <person name="Miyauchi S."/>
            <person name="Serrano A."/>
            <person name="Linde D."/>
            <person name="Babiker R."/>
            <person name="Drula E."/>
            <person name="Ayuso-Fernandez I."/>
            <person name="Pacheco R."/>
            <person name="Padilla G."/>
            <person name="Ferreira P."/>
            <person name="Barriuso J."/>
            <person name="Kellner H."/>
            <person name="Castanera R."/>
            <person name="Alfaro M."/>
            <person name="Ramirez L."/>
            <person name="Pisabarro A.G."/>
            <person name="Kuo A."/>
            <person name="Tritt A."/>
            <person name="Lipzen A."/>
            <person name="He G."/>
            <person name="Yan M."/>
            <person name="Ng V."/>
            <person name="Cullen D."/>
            <person name="Martin F."/>
            <person name="Rosso M.-N."/>
            <person name="Henrissat B."/>
            <person name="Hibbett D."/>
            <person name="Martinez A.T."/>
            <person name="Grigoriev I.V."/>
        </authorList>
    </citation>
    <scope>NUCLEOTIDE SEQUENCE</scope>
    <source>
        <strain evidence="1">CBS 506.95</strain>
    </source>
</reference>
<evidence type="ECO:0000313" key="2">
    <source>
        <dbReference type="Proteomes" id="UP000807306"/>
    </source>
</evidence>
<dbReference type="EMBL" id="MU158129">
    <property type="protein sequence ID" value="KAF9521321.1"/>
    <property type="molecule type" value="Genomic_DNA"/>
</dbReference>